<name>A0AA37HGV9_9HYPH</name>
<proteinExistence type="predicted"/>
<reference evidence="2" key="2">
    <citation type="submission" date="2021-08" db="EMBL/GenBank/DDBJ databases">
        <authorList>
            <person name="Tani A."/>
            <person name="Ola A."/>
            <person name="Ogura Y."/>
            <person name="Katsura K."/>
            <person name="Hayashi T."/>
        </authorList>
    </citation>
    <scope>NUCLEOTIDE SEQUENCE</scope>
    <source>
        <strain evidence="2">JCM 32048</strain>
    </source>
</reference>
<sequence length="41" mass="4270">MPQLPDPAVPFHPSEPSPGLVVVALCVTLILAAFAFLLRAA</sequence>
<evidence type="ECO:0000313" key="2">
    <source>
        <dbReference type="EMBL" id="GJD65301.1"/>
    </source>
</evidence>
<keyword evidence="1" id="KW-1133">Transmembrane helix</keyword>
<feature type="transmembrane region" description="Helical" evidence="1">
    <location>
        <begin position="20"/>
        <end position="38"/>
    </location>
</feature>
<evidence type="ECO:0000256" key="1">
    <source>
        <dbReference type="SAM" id="Phobius"/>
    </source>
</evidence>
<evidence type="ECO:0000313" key="3">
    <source>
        <dbReference type="Proteomes" id="UP001055286"/>
    </source>
</evidence>
<keyword evidence="3" id="KW-1185">Reference proteome</keyword>
<dbReference type="AlphaFoldDB" id="A0AA37HGV9"/>
<dbReference type="RefSeq" id="WP_273557175.1">
    <property type="nucleotide sequence ID" value="NZ_BPQJ01000037.1"/>
</dbReference>
<dbReference type="Proteomes" id="UP001055286">
    <property type="component" value="Unassembled WGS sequence"/>
</dbReference>
<keyword evidence="1" id="KW-0812">Transmembrane</keyword>
<gene>
    <name evidence="2" type="ORF">MPEAHAMD_5489</name>
</gene>
<comment type="caution">
    <text evidence="2">The sequence shown here is derived from an EMBL/GenBank/DDBJ whole genome shotgun (WGS) entry which is preliminary data.</text>
</comment>
<keyword evidence="1" id="KW-0472">Membrane</keyword>
<accession>A0AA37HGV9</accession>
<protein>
    <submittedName>
        <fullName evidence="2">Uncharacterized protein</fullName>
    </submittedName>
</protein>
<dbReference type="EMBL" id="BPQJ01000037">
    <property type="protein sequence ID" value="GJD65301.1"/>
    <property type="molecule type" value="Genomic_DNA"/>
</dbReference>
<reference evidence="2" key="1">
    <citation type="journal article" date="2016" name="Front. Microbiol.">
        <title>Genome Sequence of the Piezophilic, Mesophilic Sulfate-Reducing Bacterium Desulfovibrio indicus J2T.</title>
        <authorList>
            <person name="Cao J."/>
            <person name="Maignien L."/>
            <person name="Shao Z."/>
            <person name="Alain K."/>
            <person name="Jebbar M."/>
        </authorList>
    </citation>
    <scope>NUCLEOTIDE SEQUENCE</scope>
    <source>
        <strain evidence="2">JCM 32048</strain>
    </source>
</reference>
<organism evidence="2 3">
    <name type="scientific">Methylobacterium frigidaeris</name>
    <dbReference type="NCBI Taxonomy" id="2038277"/>
    <lineage>
        <taxon>Bacteria</taxon>
        <taxon>Pseudomonadati</taxon>
        <taxon>Pseudomonadota</taxon>
        <taxon>Alphaproteobacteria</taxon>
        <taxon>Hyphomicrobiales</taxon>
        <taxon>Methylobacteriaceae</taxon>
        <taxon>Methylobacterium</taxon>
    </lineage>
</organism>